<dbReference type="Proteomes" id="UP001153714">
    <property type="component" value="Chromosome 13"/>
</dbReference>
<accession>A0A9P0C6J9</accession>
<evidence type="ECO:0000313" key="3">
    <source>
        <dbReference type="Proteomes" id="UP001153714"/>
    </source>
</evidence>
<feature type="compositionally biased region" description="Basic and acidic residues" evidence="1">
    <location>
        <begin position="796"/>
        <end position="807"/>
    </location>
</feature>
<feature type="region of interest" description="Disordered" evidence="1">
    <location>
        <begin position="781"/>
        <end position="1017"/>
    </location>
</feature>
<feature type="region of interest" description="Disordered" evidence="1">
    <location>
        <begin position="1"/>
        <end position="46"/>
    </location>
</feature>
<feature type="compositionally biased region" description="Polar residues" evidence="1">
    <location>
        <begin position="148"/>
        <end position="157"/>
    </location>
</feature>
<reference evidence="2" key="2">
    <citation type="submission" date="2022-10" db="EMBL/GenBank/DDBJ databases">
        <authorList>
            <consortium name="ENA_rothamsted_submissions"/>
            <consortium name="culmorum"/>
            <person name="King R."/>
        </authorList>
    </citation>
    <scope>NUCLEOTIDE SEQUENCE</scope>
</reference>
<gene>
    <name evidence="2" type="ORF">DIATSA_LOCUS2980</name>
</gene>
<feature type="compositionally biased region" description="Polar residues" evidence="1">
    <location>
        <begin position="323"/>
        <end position="332"/>
    </location>
</feature>
<feature type="compositionally biased region" description="Polar residues" evidence="1">
    <location>
        <begin position="984"/>
        <end position="993"/>
    </location>
</feature>
<feature type="compositionally biased region" description="Polar residues" evidence="1">
    <location>
        <begin position="88"/>
        <end position="103"/>
    </location>
</feature>
<dbReference type="OrthoDB" id="10070006at2759"/>
<feature type="compositionally biased region" description="Polar residues" evidence="1">
    <location>
        <begin position="298"/>
        <end position="313"/>
    </location>
</feature>
<protein>
    <submittedName>
        <fullName evidence="2">Uncharacterized protein</fullName>
    </submittedName>
</protein>
<feature type="compositionally biased region" description="Acidic residues" evidence="1">
    <location>
        <begin position="808"/>
        <end position="836"/>
    </location>
</feature>
<feature type="region of interest" description="Disordered" evidence="1">
    <location>
        <begin position="196"/>
        <end position="258"/>
    </location>
</feature>
<proteinExistence type="predicted"/>
<feature type="compositionally biased region" description="Polar residues" evidence="1">
    <location>
        <begin position="244"/>
        <end position="258"/>
    </location>
</feature>
<feature type="region of interest" description="Disordered" evidence="1">
    <location>
        <begin position="665"/>
        <end position="687"/>
    </location>
</feature>
<organism evidence="2 3">
    <name type="scientific">Diatraea saccharalis</name>
    <name type="common">sugarcane borer</name>
    <dbReference type="NCBI Taxonomy" id="40085"/>
    <lineage>
        <taxon>Eukaryota</taxon>
        <taxon>Metazoa</taxon>
        <taxon>Ecdysozoa</taxon>
        <taxon>Arthropoda</taxon>
        <taxon>Hexapoda</taxon>
        <taxon>Insecta</taxon>
        <taxon>Pterygota</taxon>
        <taxon>Neoptera</taxon>
        <taxon>Endopterygota</taxon>
        <taxon>Lepidoptera</taxon>
        <taxon>Glossata</taxon>
        <taxon>Ditrysia</taxon>
        <taxon>Pyraloidea</taxon>
        <taxon>Crambidae</taxon>
        <taxon>Crambinae</taxon>
        <taxon>Diatraea</taxon>
    </lineage>
</organism>
<evidence type="ECO:0000256" key="1">
    <source>
        <dbReference type="SAM" id="MobiDB-lite"/>
    </source>
</evidence>
<feature type="region of interest" description="Disordered" evidence="1">
    <location>
        <begin position="1272"/>
        <end position="1321"/>
    </location>
</feature>
<feature type="region of interest" description="Disordered" evidence="1">
    <location>
        <begin position="481"/>
        <end position="504"/>
    </location>
</feature>
<feature type="region of interest" description="Disordered" evidence="1">
    <location>
        <begin position="61"/>
        <end position="179"/>
    </location>
</feature>
<feature type="compositionally biased region" description="Polar residues" evidence="1">
    <location>
        <begin position="113"/>
        <end position="129"/>
    </location>
</feature>
<reference evidence="2" key="1">
    <citation type="submission" date="2021-12" db="EMBL/GenBank/DDBJ databases">
        <authorList>
            <person name="King R."/>
        </authorList>
    </citation>
    <scope>NUCLEOTIDE SEQUENCE</scope>
</reference>
<feature type="compositionally biased region" description="Basic and acidic residues" evidence="1">
    <location>
        <begin position="61"/>
        <end position="78"/>
    </location>
</feature>
<evidence type="ECO:0000313" key="2">
    <source>
        <dbReference type="EMBL" id="CAH0749528.1"/>
    </source>
</evidence>
<feature type="compositionally biased region" description="Basic and acidic residues" evidence="1">
    <location>
        <begin position="208"/>
        <end position="237"/>
    </location>
</feature>
<feature type="region of interest" description="Disordered" evidence="1">
    <location>
        <begin position="289"/>
        <end position="354"/>
    </location>
</feature>
<sequence>MDEDNGVKAPVTRLRRRLSVEQPDDSKSPGPATPTKKRGRLAAKPQLELINEDVNIETKKVTKKAATKDLAEATEEKPLTPARRSTRIKSNTSIVSETAQNYGSPRAKRAARRTSQVGSDNESTSTPVRQTRKTRKDSASSIDKVGSDNESTSTPVRQTRKTRRDSASSIDKLESTLASNPNFDSCIITVIVEETDPTPQNQNGSATENEKNEIVLRKSPRLKEKIHDKGKAKKNNDSQEEIADTSNNTLNETTNKIKKNTVSAENNTIITEKEPTQLLNTSLKISKEVDDNSKQKLSETNISTTTLDDQNSSENKKQKADSQSKINDSLSFDDSKISKQAGNKKDVTINTEEHGQLSDTSLNIIKTSGDKSKHRHSDSHIILMKNQGSSKTKRQKTISLTSTSQSEISDSVFFSDNEKSKKRVVKKDVFKDMSSNERVVDNVQIDNNDLCPTKLTDTKTGGLLHQMELNSSANNEIEEISETNATPKSNKSRNKSFKSPSNKLLDIESSLGTAENMKAMSDQDETKSDTTFLEKPSQRIIQSADILEESYVHIKSNVTNKHLDSEDQCVPVVETRESGENSERINSIILNKSNNIMNVSKTDLRNSSILNKSNKQNSMNDSCEPMDIDVTIPNTETSQFNKSSENVKPVTSFYEVNASLINKSNETSKSKSSISAQNLEKSETENKSTLIISQINDVSSSENNVSKSLQLYQEVLSKSTSSDINKEKIMDKKRLSLEQYSTSTPLQQKHTKKLEMQITTYENGSKKTDNSRDSYNKDISIISKSRELNSSSSSESEEKSSKTKSLLEDEADVASDDYESGDSQDEDERQYEAENEVLEKGETLDSEEEFSNDSDYEKDSFVISSNEEDQELLSGSADDLSMSDNELTMSKKSKEKYNMRKIKEQKKASKEMFEARHKLDKSANKSDLKKSLQRSQILESSEDEIEHKKKYKHRRLNSSNEDDLNNSNTNKSLNKRTKKNRLLSESQSECNESTSKEQEITVFNDSAIDDDPLSTKIKQEPKTPLKELNISTVQINDNIEEVEVENNVSFSKTNQTFDPLCSVMVDENSSSLSENPDIVNNYDSILNQLNNECVKSKSLKSHHVSINMDKESKKTKASILDELNVTHTKKSKRNNKSNSVDIIDAPQTIKVAKKAKQNKISNNVDKDSSSDSIDLKLLFSEESTDFDNDKGQTMQTGKRKDSADNFIPLKRTPGKTNIINEQDDEQSSNDEIQFIIDTEGSKQKTDDSWNALLTESAKKKNKKTKLRDISRENLVTHDEGANDEDEDVPLEVPIEISKNEKSRKSINTVDTTEKQKQDIGE</sequence>
<feature type="region of interest" description="Disordered" evidence="1">
    <location>
        <begin position="1210"/>
        <end position="1229"/>
    </location>
</feature>
<feature type="compositionally biased region" description="Basic and acidic residues" evidence="1">
    <location>
        <begin position="333"/>
        <end position="354"/>
    </location>
</feature>
<feature type="compositionally biased region" description="Polar residues" evidence="1">
    <location>
        <begin position="197"/>
        <end position="207"/>
    </location>
</feature>
<dbReference type="EMBL" id="OU893344">
    <property type="protein sequence ID" value="CAH0749528.1"/>
    <property type="molecule type" value="Genomic_DNA"/>
</dbReference>
<feature type="compositionally biased region" description="Basic and acidic residues" evidence="1">
    <location>
        <begin position="895"/>
        <end position="930"/>
    </location>
</feature>
<name>A0A9P0C6J9_9NEOP</name>
<feature type="compositionally biased region" description="Low complexity" evidence="1">
    <location>
        <begin position="665"/>
        <end position="675"/>
    </location>
</feature>
<feature type="compositionally biased region" description="Acidic residues" evidence="1">
    <location>
        <begin position="844"/>
        <end position="854"/>
    </location>
</feature>
<feature type="compositionally biased region" description="Basic and acidic residues" evidence="1">
    <location>
        <begin position="1311"/>
        <end position="1321"/>
    </location>
</feature>
<keyword evidence="3" id="KW-1185">Reference proteome</keyword>